<dbReference type="EMBL" id="FOKA01000006">
    <property type="protein sequence ID" value="SFB08385.1"/>
    <property type="molecule type" value="Genomic_DNA"/>
</dbReference>
<dbReference type="InterPro" id="IPR003593">
    <property type="entry name" value="AAA+_ATPase"/>
</dbReference>
<comment type="similarity">
    <text evidence="2">Belongs to the ABC transporter superfamily.</text>
</comment>
<dbReference type="PROSITE" id="PS00211">
    <property type="entry name" value="ABC_TRANSPORTER_1"/>
    <property type="match status" value="2"/>
</dbReference>
<dbReference type="RefSeq" id="WP_090032411.1">
    <property type="nucleotide sequence ID" value="NZ_BONM01000021.1"/>
</dbReference>
<dbReference type="InterPro" id="IPR027417">
    <property type="entry name" value="P-loop_NTPase"/>
</dbReference>
<keyword evidence="10" id="KW-1185">Reference proteome</keyword>
<dbReference type="SUPFAM" id="SSF52540">
    <property type="entry name" value="P-loop containing nucleoside triphosphate hydrolases"/>
    <property type="match status" value="2"/>
</dbReference>
<dbReference type="GO" id="GO:0005886">
    <property type="term" value="C:plasma membrane"/>
    <property type="evidence" value="ECO:0007669"/>
    <property type="project" value="UniProtKB-SubCell"/>
</dbReference>
<name>A0A1I0Y4Q4_9CELL</name>
<dbReference type="GO" id="GO:0005524">
    <property type="term" value="F:ATP binding"/>
    <property type="evidence" value="ECO:0007669"/>
    <property type="project" value="UniProtKB-KW"/>
</dbReference>
<gene>
    <name evidence="9" type="ORF">SAMN05421867_106183</name>
</gene>
<proteinExistence type="inferred from homology"/>
<organism evidence="9 10">
    <name type="scientific">Cellulomonas marina</name>
    <dbReference type="NCBI Taxonomy" id="988821"/>
    <lineage>
        <taxon>Bacteria</taxon>
        <taxon>Bacillati</taxon>
        <taxon>Actinomycetota</taxon>
        <taxon>Actinomycetes</taxon>
        <taxon>Micrococcales</taxon>
        <taxon>Cellulomonadaceae</taxon>
        <taxon>Cellulomonas</taxon>
    </lineage>
</organism>
<evidence type="ECO:0000256" key="4">
    <source>
        <dbReference type="ARBA" id="ARBA00022475"/>
    </source>
</evidence>
<dbReference type="SMART" id="SM00382">
    <property type="entry name" value="AAA"/>
    <property type="match status" value="2"/>
</dbReference>
<evidence type="ECO:0000256" key="5">
    <source>
        <dbReference type="ARBA" id="ARBA00022741"/>
    </source>
</evidence>
<keyword evidence="5" id="KW-0547">Nucleotide-binding</keyword>
<dbReference type="InterPro" id="IPR017871">
    <property type="entry name" value="ABC_transporter-like_CS"/>
</dbReference>
<comment type="subcellular location">
    <subcellularLocation>
        <location evidence="1">Cell membrane</location>
        <topology evidence="1">Peripheral membrane protein</topology>
    </subcellularLocation>
</comment>
<feature type="domain" description="ABC transporter" evidence="8">
    <location>
        <begin position="6"/>
        <end position="271"/>
    </location>
</feature>
<dbReference type="InterPro" id="IPR013563">
    <property type="entry name" value="Oligopep_ABC_C"/>
</dbReference>
<dbReference type="PANTHER" id="PTHR43297:SF2">
    <property type="entry name" value="DIPEPTIDE TRANSPORT ATP-BINDING PROTEIN DPPD"/>
    <property type="match status" value="1"/>
</dbReference>
<evidence type="ECO:0000256" key="2">
    <source>
        <dbReference type="ARBA" id="ARBA00005417"/>
    </source>
</evidence>
<accession>A0A1I0Y4Q4</accession>
<keyword evidence="3" id="KW-0813">Transport</keyword>
<evidence type="ECO:0000313" key="9">
    <source>
        <dbReference type="EMBL" id="SFB08385.1"/>
    </source>
</evidence>
<dbReference type="PROSITE" id="PS50893">
    <property type="entry name" value="ABC_TRANSPORTER_2"/>
    <property type="match status" value="2"/>
</dbReference>
<keyword evidence="6 9" id="KW-0067">ATP-binding</keyword>
<evidence type="ECO:0000256" key="6">
    <source>
        <dbReference type="ARBA" id="ARBA00022840"/>
    </source>
</evidence>
<dbReference type="Proteomes" id="UP000199012">
    <property type="component" value="Unassembled WGS sequence"/>
</dbReference>
<sequence>MSAPVLAVQDLRVSIGTAEIVRGVSFAVEPGQTLGIVGESGSGKSMTVLAATGLLDAPGAVVTGSSVLAPAPGAAGSPAVAGAGAGTTGTQLVGASARTLRRVHGDRVGFVFQDPSTSLNPVLPLGRQIGESLEAHRGMTPRQARTRALELLEAVGIPEPAARLDAYPHQLSGGQRQRVMIAVALACDPALLIADEPTTALDVTTQAQIVALVQALQHDRGTAVVWISHDLGLIGQVADDVTVLRAGEQVESRPVLDLVDRPQHAYTRELLAARPLLGQSHPAPAYPAAAPLLTVEGLDVRFPVVTPTGRTHVHAVDDVSFTVRRGHTLGVVGESGSGKSTIAHVLTGLVAPRAGRVDLDGVDVLGQRGAALKALRRRIAMVFQDPFSSLNGRSTVGTSIAEPLQVHGLARGRDGVRRRVGELLELVDLPAGWADRYPHELSGGQRQRVSIARALALEPELVVLDESTASLDVSIQARVLELLARLQAELGLTYLFIAHDLAVVERVSHDVLVLQRGRVVEQGPARQLFADPREPYTRALLAAIPPVRPRGAPEPA</sequence>
<reference evidence="9 10" key="1">
    <citation type="submission" date="2016-10" db="EMBL/GenBank/DDBJ databases">
        <authorList>
            <person name="de Groot N.N."/>
        </authorList>
    </citation>
    <scope>NUCLEOTIDE SEQUENCE [LARGE SCALE GENOMIC DNA]</scope>
    <source>
        <strain evidence="9 10">CGMCC 4.6945</strain>
    </source>
</reference>
<dbReference type="NCBIfam" id="NF008453">
    <property type="entry name" value="PRK11308.1"/>
    <property type="match status" value="2"/>
</dbReference>
<keyword evidence="4" id="KW-1003">Cell membrane</keyword>
<evidence type="ECO:0000256" key="7">
    <source>
        <dbReference type="ARBA" id="ARBA00023136"/>
    </source>
</evidence>
<dbReference type="InterPro" id="IPR050388">
    <property type="entry name" value="ABC_Ni/Peptide_Import"/>
</dbReference>
<dbReference type="OrthoDB" id="4008250at2"/>
<evidence type="ECO:0000259" key="8">
    <source>
        <dbReference type="PROSITE" id="PS50893"/>
    </source>
</evidence>
<keyword evidence="7" id="KW-0472">Membrane</keyword>
<evidence type="ECO:0000313" key="10">
    <source>
        <dbReference type="Proteomes" id="UP000199012"/>
    </source>
</evidence>
<dbReference type="PANTHER" id="PTHR43297">
    <property type="entry name" value="OLIGOPEPTIDE TRANSPORT ATP-BINDING PROTEIN APPD"/>
    <property type="match status" value="1"/>
</dbReference>
<evidence type="ECO:0000256" key="3">
    <source>
        <dbReference type="ARBA" id="ARBA00022448"/>
    </source>
</evidence>
<feature type="domain" description="ABC transporter" evidence="8">
    <location>
        <begin position="300"/>
        <end position="541"/>
    </location>
</feature>
<dbReference type="Gene3D" id="3.40.50.300">
    <property type="entry name" value="P-loop containing nucleotide triphosphate hydrolases"/>
    <property type="match status" value="2"/>
</dbReference>
<dbReference type="STRING" id="988821.SAMN05421867_106183"/>
<dbReference type="CDD" id="cd03257">
    <property type="entry name" value="ABC_NikE_OppD_transporters"/>
    <property type="match status" value="2"/>
</dbReference>
<dbReference type="Pfam" id="PF00005">
    <property type="entry name" value="ABC_tran"/>
    <property type="match status" value="2"/>
</dbReference>
<dbReference type="AlphaFoldDB" id="A0A1I0Y4Q4"/>
<dbReference type="GO" id="GO:0016887">
    <property type="term" value="F:ATP hydrolysis activity"/>
    <property type="evidence" value="ECO:0007669"/>
    <property type="project" value="InterPro"/>
</dbReference>
<dbReference type="Pfam" id="PF08352">
    <property type="entry name" value="oligo_HPY"/>
    <property type="match status" value="2"/>
</dbReference>
<protein>
    <submittedName>
        <fullName evidence="9">Peptide/nickel transport system ATP-binding protein</fullName>
    </submittedName>
</protein>
<dbReference type="GO" id="GO:0015833">
    <property type="term" value="P:peptide transport"/>
    <property type="evidence" value="ECO:0007669"/>
    <property type="project" value="InterPro"/>
</dbReference>
<dbReference type="InterPro" id="IPR003439">
    <property type="entry name" value="ABC_transporter-like_ATP-bd"/>
</dbReference>
<evidence type="ECO:0000256" key="1">
    <source>
        <dbReference type="ARBA" id="ARBA00004202"/>
    </source>
</evidence>